<dbReference type="STRING" id="762982.HMPREF9442_00519"/>
<dbReference type="Proteomes" id="UP000005546">
    <property type="component" value="Unassembled WGS sequence"/>
</dbReference>
<dbReference type="EMBL" id="AFBR01000015">
    <property type="protein sequence ID" value="EGG56880.1"/>
    <property type="molecule type" value="Genomic_DNA"/>
</dbReference>
<dbReference type="HOGENOM" id="CLU_3314140_0_0_10"/>
<sequence length="39" mass="4702">MDKSYFIWVSGCKVKKKRHKIFFTRFFSGLAVRIRIGCF</sequence>
<gene>
    <name evidence="1" type="ORF">HMPREF9442_00519</name>
</gene>
<proteinExistence type="predicted"/>
<name>F3QQS7_9BACT</name>
<accession>F3QQS7</accession>
<reference evidence="1 2" key="1">
    <citation type="submission" date="2011-02" db="EMBL/GenBank/DDBJ databases">
        <authorList>
            <person name="Weinstock G."/>
            <person name="Sodergren E."/>
            <person name="Clifton S."/>
            <person name="Fulton L."/>
            <person name="Fulton B."/>
            <person name="Courtney L."/>
            <person name="Fronick C."/>
            <person name="Harrison M."/>
            <person name="Strong C."/>
            <person name="Farmer C."/>
            <person name="Delahaunty K."/>
            <person name="Markovic C."/>
            <person name="Hall O."/>
            <person name="Minx P."/>
            <person name="Tomlinson C."/>
            <person name="Mitreva M."/>
            <person name="Hou S."/>
            <person name="Chen J."/>
            <person name="Wollam A."/>
            <person name="Pepin K.H."/>
            <person name="Johnson M."/>
            <person name="Bhonagiri V."/>
            <person name="Zhang X."/>
            <person name="Suruliraj S."/>
            <person name="Warren W."/>
            <person name="Chinwalla A."/>
            <person name="Mardis E.R."/>
            <person name="Wilson R.K."/>
        </authorList>
    </citation>
    <scope>NUCLEOTIDE SEQUENCE [LARGE SCALE GENOMIC DNA]</scope>
    <source>
        <strain evidence="1 2">YIT 11841</strain>
    </source>
</reference>
<protein>
    <submittedName>
        <fullName evidence="1">Uncharacterized protein</fullName>
    </submittedName>
</protein>
<evidence type="ECO:0000313" key="1">
    <source>
        <dbReference type="EMBL" id="EGG56880.1"/>
    </source>
</evidence>
<dbReference type="AlphaFoldDB" id="F3QQS7"/>
<evidence type="ECO:0000313" key="2">
    <source>
        <dbReference type="Proteomes" id="UP000005546"/>
    </source>
</evidence>
<organism evidence="1 2">
    <name type="scientific">Paraprevotella xylaniphila YIT 11841</name>
    <dbReference type="NCBI Taxonomy" id="762982"/>
    <lineage>
        <taxon>Bacteria</taxon>
        <taxon>Pseudomonadati</taxon>
        <taxon>Bacteroidota</taxon>
        <taxon>Bacteroidia</taxon>
        <taxon>Bacteroidales</taxon>
        <taxon>Prevotellaceae</taxon>
        <taxon>Paraprevotella</taxon>
    </lineage>
</organism>
<comment type="caution">
    <text evidence="1">The sequence shown here is derived from an EMBL/GenBank/DDBJ whole genome shotgun (WGS) entry which is preliminary data.</text>
</comment>
<keyword evidence="2" id="KW-1185">Reference proteome</keyword>